<dbReference type="Gene3D" id="3.40.1660.10">
    <property type="entry name" value="EreA-like (biosynthetic domain)"/>
    <property type="match status" value="1"/>
</dbReference>
<dbReference type="Gene3D" id="3.30.1870.10">
    <property type="entry name" value="EreA-like, domain 2"/>
    <property type="match status" value="1"/>
</dbReference>
<dbReference type="GO" id="GO:0046677">
    <property type="term" value="P:response to antibiotic"/>
    <property type="evidence" value="ECO:0007669"/>
    <property type="project" value="InterPro"/>
</dbReference>
<reference evidence="1 2" key="1">
    <citation type="submission" date="2016-10" db="EMBL/GenBank/DDBJ databases">
        <authorList>
            <person name="de Groot N.N."/>
        </authorList>
    </citation>
    <scope>NUCLEOTIDE SEQUENCE [LARGE SCALE GENOMIC DNA]</scope>
    <source>
        <strain evidence="1 2">JCM 18415</strain>
    </source>
</reference>
<dbReference type="PIRSF" id="PIRSF036794">
    <property type="entry name" value="UCP_erythr_ester"/>
    <property type="match status" value="1"/>
</dbReference>
<dbReference type="CDD" id="cd14728">
    <property type="entry name" value="Ere-like"/>
    <property type="match status" value="1"/>
</dbReference>
<dbReference type="SUPFAM" id="SSF159501">
    <property type="entry name" value="EreA/ChaN-like"/>
    <property type="match status" value="1"/>
</dbReference>
<sequence length="449" mass="50497">MNSDDSALVATITEQALPLNGTDRDFDVIIEAARGKSLVLIGESTHGTSEFYRARERLTRRLISELGFAGVAVEADWPDAFAINRHVWNLQPDQPEQQVLAAFERFPAWLWANREVLEFVRWLARFNRTPARADAGLRPVGFYGLDLYSLRSSIRAVITYLERVDPPAAVRARERYSCMDHFLQDPQLYGQKADAGFSRSCEQALAEQLQDMQTRALQRLEGLGLLADEHRFHVEQNARLVRNAGEYYRAMVRGRPGSWNLRENHMFETLQALRDHLSHQLGEPAALVVWAHNSHVGNAEATGMVERREASLGQMARQVYGDKALLVGFSTTTGEVTAAAHWDGPAETMALNPPLPGSHEALFQQVPQEAFLLDLRNGTLAEQLGEPRVQRSVGVVYRPESERESHYLSSRLPQQFDFLLHFQRTHGIEPLIERTPASGELGATWPSGL</sequence>
<proteinExistence type="predicted"/>
<dbReference type="EMBL" id="FOYD01000001">
    <property type="protein sequence ID" value="SFQ56280.1"/>
    <property type="molecule type" value="Genomic_DNA"/>
</dbReference>
<name>A0A1I5ZIQ3_9GAMM</name>
<dbReference type="Gene3D" id="1.20.1440.30">
    <property type="entry name" value="Biosynthetic Protein domain"/>
    <property type="match status" value="1"/>
</dbReference>
<dbReference type="PANTHER" id="PTHR31299">
    <property type="entry name" value="ESTERASE, PUTATIVE (AFU_ORTHOLOGUE AFUA_1G05850)-RELATED"/>
    <property type="match status" value="1"/>
</dbReference>
<organism evidence="1 2">
    <name type="scientific">Halopseudomonas formosensis</name>
    <dbReference type="NCBI Taxonomy" id="1002526"/>
    <lineage>
        <taxon>Bacteria</taxon>
        <taxon>Pseudomonadati</taxon>
        <taxon>Pseudomonadota</taxon>
        <taxon>Gammaproteobacteria</taxon>
        <taxon>Pseudomonadales</taxon>
        <taxon>Pseudomonadaceae</taxon>
        <taxon>Halopseudomonas</taxon>
    </lineage>
</organism>
<dbReference type="PANTHER" id="PTHR31299:SF0">
    <property type="entry name" value="ESTERASE, PUTATIVE (AFU_ORTHOLOGUE AFUA_1G05850)-RELATED"/>
    <property type="match status" value="1"/>
</dbReference>
<gene>
    <name evidence="1" type="ORF">SAMN05216578_10154</name>
</gene>
<dbReference type="STRING" id="1002526.SAMN05216578_10154"/>
<evidence type="ECO:0000313" key="1">
    <source>
        <dbReference type="EMBL" id="SFQ56280.1"/>
    </source>
</evidence>
<protein>
    <submittedName>
        <fullName evidence="1">Erythromycin esterase homolog</fullName>
    </submittedName>
</protein>
<dbReference type="RefSeq" id="WP_090535849.1">
    <property type="nucleotide sequence ID" value="NZ_FOYD01000001.1"/>
</dbReference>
<dbReference type="OrthoDB" id="9810066at2"/>
<dbReference type="InterPro" id="IPR007815">
    <property type="entry name" value="Emycin_Estase"/>
</dbReference>
<accession>A0A1I5ZIQ3</accession>
<dbReference type="Pfam" id="PF05139">
    <property type="entry name" value="Erythro_esteras"/>
    <property type="match status" value="1"/>
</dbReference>
<dbReference type="InterPro" id="IPR014622">
    <property type="entry name" value="UCP036794_erythomycin"/>
</dbReference>
<evidence type="ECO:0000313" key="2">
    <source>
        <dbReference type="Proteomes" id="UP000242815"/>
    </source>
</evidence>
<dbReference type="Proteomes" id="UP000242815">
    <property type="component" value="Unassembled WGS sequence"/>
</dbReference>
<dbReference type="AlphaFoldDB" id="A0A1I5ZIQ3"/>
<dbReference type="InterPro" id="IPR052036">
    <property type="entry name" value="Hydrolase/PRTase-associated"/>
</dbReference>